<keyword evidence="4" id="KW-1185">Reference proteome</keyword>
<gene>
    <name evidence="3" type="ORF">GCM10009107_26780</name>
</gene>
<accession>A0ABP3VBV0</accession>
<dbReference type="EMBL" id="BAAAEW010000016">
    <property type="protein sequence ID" value="GAA0752727.1"/>
    <property type="molecule type" value="Genomic_DNA"/>
</dbReference>
<feature type="compositionally biased region" description="Basic and acidic residues" evidence="1">
    <location>
        <begin position="8"/>
        <end position="23"/>
    </location>
</feature>
<evidence type="ECO:0000259" key="2">
    <source>
        <dbReference type="Pfam" id="PF20075"/>
    </source>
</evidence>
<protein>
    <recommendedName>
        <fullName evidence="2">DUF6471 domain-containing protein</fullName>
    </recommendedName>
</protein>
<sequence>MALPEAPDDARGRATTGRAEDELAEEAKRILRAEMVRRGYSFQRLVQAMEAQADGSPVESVRVLTNKVNRGRFSFAFFLRAIAAMGVEMKLDASTAFRERDR</sequence>
<dbReference type="RefSeq" id="WP_141285207.1">
    <property type="nucleotide sequence ID" value="NZ_BAAAEW010000016.1"/>
</dbReference>
<feature type="domain" description="DUF6471" evidence="2">
    <location>
        <begin position="24"/>
        <end position="88"/>
    </location>
</feature>
<evidence type="ECO:0000256" key="1">
    <source>
        <dbReference type="SAM" id="MobiDB-lite"/>
    </source>
</evidence>
<name>A0ABP3VBV0_9BURK</name>
<comment type="caution">
    <text evidence="3">The sequence shown here is derived from an EMBL/GenBank/DDBJ whole genome shotgun (WGS) entry which is preliminary data.</text>
</comment>
<evidence type="ECO:0000313" key="3">
    <source>
        <dbReference type="EMBL" id="GAA0752727.1"/>
    </source>
</evidence>
<organism evidence="3 4">
    <name type="scientific">Ideonella azotifigens</name>
    <dbReference type="NCBI Taxonomy" id="513160"/>
    <lineage>
        <taxon>Bacteria</taxon>
        <taxon>Pseudomonadati</taxon>
        <taxon>Pseudomonadota</taxon>
        <taxon>Betaproteobacteria</taxon>
        <taxon>Burkholderiales</taxon>
        <taxon>Sphaerotilaceae</taxon>
        <taxon>Ideonella</taxon>
    </lineage>
</organism>
<dbReference type="Proteomes" id="UP001500279">
    <property type="component" value="Unassembled WGS sequence"/>
</dbReference>
<proteinExistence type="predicted"/>
<dbReference type="Pfam" id="PF20075">
    <property type="entry name" value="DUF6471"/>
    <property type="match status" value="1"/>
</dbReference>
<dbReference type="InterPro" id="IPR045526">
    <property type="entry name" value="DUF6471"/>
</dbReference>
<feature type="region of interest" description="Disordered" evidence="1">
    <location>
        <begin position="1"/>
        <end position="23"/>
    </location>
</feature>
<reference evidence="4" key="1">
    <citation type="journal article" date="2019" name="Int. J. Syst. Evol. Microbiol.">
        <title>The Global Catalogue of Microorganisms (GCM) 10K type strain sequencing project: providing services to taxonomists for standard genome sequencing and annotation.</title>
        <authorList>
            <consortium name="The Broad Institute Genomics Platform"/>
            <consortium name="The Broad Institute Genome Sequencing Center for Infectious Disease"/>
            <person name="Wu L."/>
            <person name="Ma J."/>
        </authorList>
    </citation>
    <scope>NUCLEOTIDE SEQUENCE [LARGE SCALE GENOMIC DNA]</scope>
    <source>
        <strain evidence="4">JCM 15503</strain>
    </source>
</reference>
<evidence type="ECO:0000313" key="4">
    <source>
        <dbReference type="Proteomes" id="UP001500279"/>
    </source>
</evidence>